<keyword evidence="1 3" id="KW-0732">Signal</keyword>
<evidence type="ECO:0000259" key="4">
    <source>
        <dbReference type="PROSITE" id="PS50198"/>
    </source>
</evidence>
<keyword evidence="2" id="KW-0697">Rotamase</keyword>
<accession>A0ABY6LYW2</accession>
<gene>
    <name evidence="5" type="ORF">K5I29_00225</name>
</gene>
<dbReference type="EC" id="5.2.1.8" evidence="5"/>
<dbReference type="Gene3D" id="1.10.4030.10">
    <property type="entry name" value="Porin chaperone SurA, peptide-binding domain"/>
    <property type="match status" value="1"/>
</dbReference>
<evidence type="ECO:0000313" key="5">
    <source>
        <dbReference type="EMBL" id="UYW01424.1"/>
    </source>
</evidence>
<evidence type="ECO:0000313" key="6">
    <source>
        <dbReference type="Proteomes" id="UP001163328"/>
    </source>
</evidence>
<evidence type="ECO:0000256" key="2">
    <source>
        <dbReference type="PROSITE-ProRule" id="PRU00278"/>
    </source>
</evidence>
<dbReference type="EMBL" id="CP081495">
    <property type="protein sequence ID" value="UYW01424.1"/>
    <property type="molecule type" value="Genomic_DNA"/>
</dbReference>
<dbReference type="GO" id="GO:0003755">
    <property type="term" value="F:peptidyl-prolyl cis-trans isomerase activity"/>
    <property type="evidence" value="ECO:0007669"/>
    <property type="project" value="UniProtKB-EC"/>
</dbReference>
<sequence>MIKKLLVFSKALTIGFIGLYAMQAQAQKKRIDGVIGVVGDYVILDSDIDKTFLELSAQNIPTKDISRCELLGKLLEEKVFAHQAIQDSIIVTDAEISSIVDQQIAAMTDQIGSVQKIVDFYKKKDLDDLKAALSEIIKDGKLADEMRRKIIDEVEVNPEEVRQFFASIPKDSLPYFGAEIEIAQIVFKPIISQDAKNDVINRLKEIRQEVLDGSSFFTKAVLYTEDPGSKATGGYYKMNRKTPFVKEFKDVAFSLKEGEISQPFETEFGYHIIYLEKIKGQDLELRHILLSPKVSASAELEARERAEKVRNEIIAGDITFADAAKKYSDEKETKNSGGNLINPRTLETRFELVKLDPNLYSKVSGLEVNEVSFPYSETDMQGNKQFKIFTVVNKWDEHLADFSTDYMKIRDLALNRKQTQEINKWMQKTIEDTYIFVAPDYKTCAFENNWFKK</sequence>
<dbReference type="InterPro" id="IPR046357">
    <property type="entry name" value="PPIase_dom_sf"/>
</dbReference>
<dbReference type="Pfam" id="PF00639">
    <property type="entry name" value="Rotamase"/>
    <property type="match status" value="2"/>
</dbReference>
<dbReference type="SUPFAM" id="SSF109998">
    <property type="entry name" value="Triger factor/SurA peptide-binding domain-like"/>
    <property type="match status" value="1"/>
</dbReference>
<dbReference type="Gene3D" id="3.10.50.40">
    <property type="match status" value="2"/>
</dbReference>
<evidence type="ECO:0000256" key="1">
    <source>
        <dbReference type="ARBA" id="ARBA00022729"/>
    </source>
</evidence>
<dbReference type="InterPro" id="IPR050280">
    <property type="entry name" value="OMP_Chaperone_SurA"/>
</dbReference>
<feature type="domain" description="PpiC" evidence="4">
    <location>
        <begin position="177"/>
        <end position="277"/>
    </location>
</feature>
<dbReference type="SUPFAM" id="SSF54534">
    <property type="entry name" value="FKBP-like"/>
    <property type="match status" value="2"/>
</dbReference>
<dbReference type="PANTHER" id="PTHR47637">
    <property type="entry name" value="CHAPERONE SURA"/>
    <property type="match status" value="1"/>
</dbReference>
<keyword evidence="6" id="KW-1185">Reference proteome</keyword>
<evidence type="ECO:0000256" key="3">
    <source>
        <dbReference type="SAM" id="SignalP"/>
    </source>
</evidence>
<keyword evidence="2 5" id="KW-0413">Isomerase</keyword>
<dbReference type="PROSITE" id="PS50198">
    <property type="entry name" value="PPIC_PPIASE_2"/>
    <property type="match status" value="2"/>
</dbReference>
<protein>
    <submittedName>
        <fullName evidence="5">Peptidylprolyl isomerase</fullName>
        <ecNumber evidence="5">5.2.1.8</ecNumber>
    </submittedName>
</protein>
<dbReference type="Proteomes" id="UP001163328">
    <property type="component" value="Chromosome"/>
</dbReference>
<feature type="domain" description="PpiC" evidence="4">
    <location>
        <begin position="280"/>
        <end position="374"/>
    </location>
</feature>
<dbReference type="PANTHER" id="PTHR47637:SF1">
    <property type="entry name" value="CHAPERONE SURA"/>
    <property type="match status" value="1"/>
</dbReference>
<dbReference type="RefSeq" id="WP_264433890.1">
    <property type="nucleotide sequence ID" value="NZ_CP081495.1"/>
</dbReference>
<organism evidence="5 6">
    <name type="scientific">Flavobacterium agricola</name>
    <dbReference type="NCBI Taxonomy" id="2870839"/>
    <lineage>
        <taxon>Bacteria</taxon>
        <taxon>Pseudomonadati</taxon>
        <taxon>Bacteroidota</taxon>
        <taxon>Flavobacteriia</taxon>
        <taxon>Flavobacteriales</taxon>
        <taxon>Flavobacteriaceae</taxon>
        <taxon>Flavobacterium</taxon>
    </lineage>
</organism>
<dbReference type="InterPro" id="IPR027304">
    <property type="entry name" value="Trigger_fact/SurA_dom_sf"/>
</dbReference>
<proteinExistence type="predicted"/>
<feature type="chain" id="PRO_5046486925" evidence="3">
    <location>
        <begin position="27"/>
        <end position="453"/>
    </location>
</feature>
<feature type="signal peptide" evidence="3">
    <location>
        <begin position="1"/>
        <end position="26"/>
    </location>
</feature>
<dbReference type="InterPro" id="IPR000297">
    <property type="entry name" value="PPIase_PpiC"/>
</dbReference>
<name>A0ABY6LYW2_9FLAO</name>
<reference evidence="5" key="1">
    <citation type="submission" date="2021-08" db="EMBL/GenBank/DDBJ databases">
        <title>Flavobacterium sp. strain CC-SYL302.</title>
        <authorList>
            <person name="Lin S.-Y."/>
            <person name="Lee T.-H."/>
            <person name="Young C.-C."/>
        </authorList>
    </citation>
    <scope>NUCLEOTIDE SEQUENCE</scope>
    <source>
        <strain evidence="5">CC-SYL302</strain>
    </source>
</reference>